<keyword evidence="6" id="KW-0862">Zinc</keyword>
<dbReference type="InterPro" id="IPR014729">
    <property type="entry name" value="Rossmann-like_a/b/a_fold"/>
</dbReference>
<dbReference type="NCBIfam" id="TIGR00435">
    <property type="entry name" value="cysS"/>
    <property type="match status" value="1"/>
</dbReference>
<name>A0A1I7RHE4_BURXY</name>
<organism evidence="14 15">
    <name type="scientific">Bursaphelenchus xylophilus</name>
    <name type="common">Pinewood nematode worm</name>
    <name type="synonym">Aphelenchoides xylophilus</name>
    <dbReference type="NCBI Taxonomy" id="6326"/>
    <lineage>
        <taxon>Eukaryota</taxon>
        <taxon>Metazoa</taxon>
        <taxon>Ecdysozoa</taxon>
        <taxon>Nematoda</taxon>
        <taxon>Chromadorea</taxon>
        <taxon>Rhabditida</taxon>
        <taxon>Tylenchina</taxon>
        <taxon>Tylenchomorpha</taxon>
        <taxon>Aphelenchoidea</taxon>
        <taxon>Aphelenchoididae</taxon>
        <taxon>Bursaphelenchus</taxon>
    </lineage>
</organism>
<dbReference type="InterPro" id="IPR015803">
    <property type="entry name" value="Cys-tRNA-ligase"/>
</dbReference>
<dbReference type="HAMAP" id="MF_00041">
    <property type="entry name" value="Cys_tRNA_synth"/>
    <property type="match status" value="1"/>
</dbReference>
<evidence type="ECO:0000256" key="4">
    <source>
        <dbReference type="ARBA" id="ARBA00022723"/>
    </source>
</evidence>
<evidence type="ECO:0000256" key="11">
    <source>
        <dbReference type="ARBA" id="ARBA00039362"/>
    </source>
</evidence>
<evidence type="ECO:0000256" key="7">
    <source>
        <dbReference type="ARBA" id="ARBA00022840"/>
    </source>
</evidence>
<dbReference type="InterPro" id="IPR024909">
    <property type="entry name" value="Cys-tRNA/MSH_ligase"/>
</dbReference>
<dbReference type="WBParaSite" id="BXY_0012100.1">
    <property type="protein sequence ID" value="BXY_0012100.1"/>
    <property type="gene ID" value="BXY_0012100"/>
</dbReference>
<reference evidence="15" key="1">
    <citation type="submission" date="2016-11" db="UniProtKB">
        <authorList>
            <consortium name="WormBaseParasite"/>
        </authorList>
    </citation>
    <scope>IDENTIFICATION</scope>
</reference>
<feature type="domain" description="tRNA synthetases class I catalytic" evidence="13">
    <location>
        <begin position="100"/>
        <end position="514"/>
    </location>
</feature>
<comment type="cofactor">
    <cofactor evidence="1">
        <name>Zn(2+)</name>
        <dbReference type="ChEBI" id="CHEBI:29105"/>
    </cofactor>
</comment>
<proteinExistence type="inferred from homology"/>
<evidence type="ECO:0000256" key="3">
    <source>
        <dbReference type="ARBA" id="ARBA00022598"/>
    </source>
</evidence>
<dbReference type="eggNOG" id="KOG2007">
    <property type="taxonomic scope" value="Eukaryota"/>
</dbReference>
<dbReference type="CDD" id="cd00672">
    <property type="entry name" value="CysRS_core"/>
    <property type="match status" value="1"/>
</dbReference>
<evidence type="ECO:0000259" key="13">
    <source>
        <dbReference type="Pfam" id="PF01406"/>
    </source>
</evidence>
<dbReference type="InterPro" id="IPR009080">
    <property type="entry name" value="tRNAsynth_Ia_anticodon-bd"/>
</dbReference>
<dbReference type="GO" id="GO:0005524">
    <property type="term" value="F:ATP binding"/>
    <property type="evidence" value="ECO:0007669"/>
    <property type="project" value="UniProtKB-KW"/>
</dbReference>
<feature type="coiled-coil region" evidence="12">
    <location>
        <begin position="207"/>
        <end position="234"/>
    </location>
</feature>
<dbReference type="AlphaFoldDB" id="A0A1I7RHE4"/>
<evidence type="ECO:0000256" key="1">
    <source>
        <dbReference type="ARBA" id="ARBA00001947"/>
    </source>
</evidence>
<sequence>MLNSVFHTGNRSRSVFRVISAICVANETSVFQKKISKTSSVYAIRVLRGFFSSCSIRRTSVWSRDFSNFNRSPVKTTKKMPSQGGGLSLYNSLSRSKDVFKPNDSNEVKFYICGPTVYDSAHMGHARAYLSFDILRRVMENYFNYNVNYVMNITDIDDKIIKRARQCFLFEKYLKKDKEANDLIKDVTEALVLFNEKAEKETDKDKKKMLTEMITRVNDTVKKLESDVVKAKGESSRDQFDQLLISAKDILSDWLDSRFGSTVNELSVFSKLARTFEKEFWDDMNNLGVKEPSAVTRVSEFIPEIIEYVQKIVDNGYGYVAKDGSVYFDTAAFSEDPNHSYAKLMPEAFGDTENLQKHLREGEGELSLGADKVSEKRNASDFALWKSSKEGEPFWSSPWGNGRPGWHIECSAMSTAICGQKLDIHAGGFDLKFPHHDNEIAQCEAYFNCDNWVNYFLHCGTLRIQGSKMSKSLKNFITIKKALESYTARQLRILFLMHNWTDVLDYSNATMEHALQFEKLSNEFFLNVKDHLRRCCYNSDDYFSKFEKSELETKKLIDEAKEAIHYALCDSVDTRTVIEKVRQIIGYCNLYLKEKETNQVAPRVKLLRDTAVYITWLLKVFGVAPESEQIGYGSEQNGDVRGFEERLMPYLDAFVEFREKVRDIAKRDKIVDILKECDRLRDETLPELGVRLEDKNNRTCVKLVDRVTLLREIEQLKAMQKAKEEEKERKRLEKEAKEKAKAEAAKIHPKDLFKQGEYAGKFKEFNEIGLPIIDAEGNEVSKKQLKKLQKFYDDHKKVYEAATRQTV</sequence>
<dbReference type="PRINTS" id="PR00983">
    <property type="entry name" value="TRNASYNTHCYS"/>
</dbReference>
<feature type="coiled-coil region" evidence="12">
    <location>
        <begin position="706"/>
        <end position="745"/>
    </location>
</feature>
<evidence type="ECO:0000256" key="12">
    <source>
        <dbReference type="SAM" id="Coils"/>
    </source>
</evidence>
<dbReference type="GO" id="GO:0006423">
    <property type="term" value="P:cysteinyl-tRNA aminoacylation"/>
    <property type="evidence" value="ECO:0007669"/>
    <property type="project" value="InterPro"/>
</dbReference>
<dbReference type="GO" id="GO:0005737">
    <property type="term" value="C:cytoplasm"/>
    <property type="evidence" value="ECO:0007669"/>
    <property type="project" value="TreeGrafter"/>
</dbReference>
<dbReference type="SUPFAM" id="SSF52374">
    <property type="entry name" value="Nucleotidylyl transferase"/>
    <property type="match status" value="1"/>
</dbReference>
<evidence type="ECO:0000313" key="15">
    <source>
        <dbReference type="WBParaSite" id="BXY_0012100.1"/>
    </source>
</evidence>
<dbReference type="Proteomes" id="UP000095284">
    <property type="component" value="Unplaced"/>
</dbReference>
<dbReference type="Pfam" id="PF01406">
    <property type="entry name" value="tRNA-synt_1e"/>
    <property type="match status" value="1"/>
</dbReference>
<evidence type="ECO:0000256" key="6">
    <source>
        <dbReference type="ARBA" id="ARBA00022833"/>
    </source>
</evidence>
<keyword evidence="3" id="KW-0436">Ligase</keyword>
<dbReference type="EC" id="6.1.1.16" evidence="2"/>
<evidence type="ECO:0000256" key="8">
    <source>
        <dbReference type="ARBA" id="ARBA00022917"/>
    </source>
</evidence>
<keyword evidence="12" id="KW-0175">Coiled coil</keyword>
<dbReference type="Gene3D" id="3.40.50.620">
    <property type="entry name" value="HUPs"/>
    <property type="match status" value="1"/>
</dbReference>
<accession>A0A1I7RHE4</accession>
<keyword evidence="8" id="KW-0648">Protein biosynthesis</keyword>
<dbReference type="PANTHER" id="PTHR10890">
    <property type="entry name" value="CYSTEINYL-TRNA SYNTHETASE"/>
    <property type="match status" value="1"/>
</dbReference>
<evidence type="ECO:0000256" key="9">
    <source>
        <dbReference type="ARBA" id="ARBA00023146"/>
    </source>
</evidence>
<evidence type="ECO:0000256" key="2">
    <source>
        <dbReference type="ARBA" id="ARBA00012832"/>
    </source>
</evidence>
<dbReference type="GO" id="GO:0046872">
    <property type="term" value="F:metal ion binding"/>
    <property type="evidence" value="ECO:0007669"/>
    <property type="project" value="UniProtKB-KW"/>
</dbReference>
<protein>
    <recommendedName>
        <fullName evidence="11">Cysteine--tRNA ligase, cytoplasmic</fullName>
        <ecNumber evidence="2">6.1.1.16</ecNumber>
    </recommendedName>
    <alternativeName>
        <fullName evidence="10">Cysteinyl-tRNA synthetase</fullName>
    </alternativeName>
</protein>
<dbReference type="GO" id="GO:0004817">
    <property type="term" value="F:cysteine-tRNA ligase activity"/>
    <property type="evidence" value="ECO:0007669"/>
    <property type="project" value="UniProtKB-EC"/>
</dbReference>
<evidence type="ECO:0000313" key="14">
    <source>
        <dbReference type="Proteomes" id="UP000095284"/>
    </source>
</evidence>
<evidence type="ECO:0000256" key="10">
    <source>
        <dbReference type="ARBA" id="ARBA00031499"/>
    </source>
</evidence>
<keyword evidence="9" id="KW-0030">Aminoacyl-tRNA synthetase</keyword>
<evidence type="ECO:0000256" key="5">
    <source>
        <dbReference type="ARBA" id="ARBA00022741"/>
    </source>
</evidence>
<dbReference type="InterPro" id="IPR032678">
    <property type="entry name" value="tRNA-synt_1_cat_dom"/>
</dbReference>
<dbReference type="PANTHER" id="PTHR10890:SF3">
    <property type="entry name" value="CYSTEINE--TRNA LIGASE, CYTOPLASMIC"/>
    <property type="match status" value="1"/>
</dbReference>
<keyword evidence="7" id="KW-0067">ATP-binding</keyword>
<keyword evidence="5" id="KW-0547">Nucleotide-binding</keyword>
<keyword evidence="4" id="KW-0479">Metal-binding</keyword>
<dbReference type="SUPFAM" id="SSF47323">
    <property type="entry name" value="Anticodon-binding domain of a subclass of class I aminoacyl-tRNA synthetases"/>
    <property type="match status" value="1"/>
</dbReference>